<dbReference type="RefSeq" id="WP_338238950.1">
    <property type="nucleotide sequence ID" value="NZ_BQKE01000003.1"/>
</dbReference>
<reference evidence="1 2" key="1">
    <citation type="submission" date="2021-12" db="EMBL/GenBank/DDBJ databases">
        <title>Genome sequencing of bacteria with rrn-lacking chromosome and rrn-plasmid.</title>
        <authorList>
            <person name="Anda M."/>
            <person name="Iwasaki W."/>
        </authorList>
    </citation>
    <scope>NUCLEOTIDE SEQUENCE [LARGE SCALE GENOMIC DNA]</scope>
    <source>
        <strain evidence="1 2">NBRC 15940</strain>
    </source>
</reference>
<gene>
    <name evidence="1" type="ORF">PEDI_43940</name>
</gene>
<keyword evidence="2" id="KW-1185">Reference proteome</keyword>
<evidence type="ECO:0000313" key="2">
    <source>
        <dbReference type="Proteomes" id="UP001310022"/>
    </source>
</evidence>
<comment type="caution">
    <text evidence="1">The sequence shown here is derived from an EMBL/GenBank/DDBJ whole genome shotgun (WGS) entry which is preliminary data.</text>
</comment>
<accession>A0AAN4W3X7</accession>
<dbReference type="EMBL" id="BQKE01000003">
    <property type="protein sequence ID" value="GJM63842.1"/>
    <property type="molecule type" value="Genomic_DNA"/>
</dbReference>
<sequence>MKNYINYLVVALIILCGHGLLNQVQAKTTTFEIAGQEIEIERLSIRFINDQMVCKIEGSGWVATPIEDLPEEIISKAWVIYQTEENNAWNGGMDADEWVRQQGEAYAYLLWR</sequence>
<name>A0AAN4W3X7_9BACT</name>
<evidence type="ECO:0000313" key="1">
    <source>
        <dbReference type="EMBL" id="GJM63842.1"/>
    </source>
</evidence>
<proteinExistence type="predicted"/>
<organism evidence="1 2">
    <name type="scientific">Persicobacter diffluens</name>
    <dbReference type="NCBI Taxonomy" id="981"/>
    <lineage>
        <taxon>Bacteria</taxon>
        <taxon>Pseudomonadati</taxon>
        <taxon>Bacteroidota</taxon>
        <taxon>Cytophagia</taxon>
        <taxon>Cytophagales</taxon>
        <taxon>Persicobacteraceae</taxon>
        <taxon>Persicobacter</taxon>
    </lineage>
</organism>
<dbReference type="AlphaFoldDB" id="A0AAN4W3X7"/>
<dbReference type="Proteomes" id="UP001310022">
    <property type="component" value="Unassembled WGS sequence"/>
</dbReference>
<protein>
    <submittedName>
        <fullName evidence="1">Uncharacterized protein</fullName>
    </submittedName>
</protein>